<name>A0A4Q7KNM1_9PSEU</name>
<dbReference type="EMBL" id="SGWQ01000005">
    <property type="protein sequence ID" value="RZS37907.1"/>
    <property type="molecule type" value="Genomic_DNA"/>
</dbReference>
<dbReference type="AlphaFoldDB" id="A0A4Q7KNM1"/>
<feature type="domain" description="VanZ-like" evidence="2">
    <location>
        <begin position="98"/>
        <end position="165"/>
    </location>
</feature>
<sequence length="187" mass="19733">MGLLTVTDVERDINLAERIFEQPGVLAAGIGGCLVLGALGVLLGRAFRWRPVFAGLAGFSLGGALTVTLARVSTSKRTGGLDACLHNDFSLSSSYARLNFVMLMPFAFFAVLAVRRFLPVALAAVVLGFGIEAVQVATGRGVCEMQDMLNNALGGVIAAVVAWALNVLVSRGLDQRPSEVDTRRVRA</sequence>
<dbReference type="RefSeq" id="WP_130345320.1">
    <property type="nucleotide sequence ID" value="NZ_SGWQ01000005.1"/>
</dbReference>
<evidence type="ECO:0000259" key="2">
    <source>
        <dbReference type="Pfam" id="PF04892"/>
    </source>
</evidence>
<keyword evidence="4" id="KW-1185">Reference proteome</keyword>
<feature type="transmembrane region" description="Helical" evidence="1">
    <location>
        <begin position="51"/>
        <end position="74"/>
    </location>
</feature>
<dbReference type="Pfam" id="PF04892">
    <property type="entry name" value="VanZ"/>
    <property type="match status" value="1"/>
</dbReference>
<feature type="transmembrane region" description="Helical" evidence="1">
    <location>
        <begin position="94"/>
        <end position="113"/>
    </location>
</feature>
<dbReference type="OrthoDB" id="3700782at2"/>
<evidence type="ECO:0000256" key="1">
    <source>
        <dbReference type="SAM" id="Phobius"/>
    </source>
</evidence>
<keyword evidence="1" id="KW-1133">Transmembrane helix</keyword>
<keyword evidence="1" id="KW-0472">Membrane</keyword>
<keyword evidence="1" id="KW-0812">Transmembrane</keyword>
<dbReference type="InterPro" id="IPR006976">
    <property type="entry name" value="VanZ-like"/>
</dbReference>
<dbReference type="Proteomes" id="UP000294257">
    <property type="component" value="Unassembled WGS sequence"/>
</dbReference>
<comment type="caution">
    <text evidence="3">The sequence shown here is derived from an EMBL/GenBank/DDBJ whole genome shotgun (WGS) entry which is preliminary data.</text>
</comment>
<proteinExistence type="predicted"/>
<gene>
    <name evidence="3" type="ORF">EV193_105467</name>
</gene>
<feature type="transmembrane region" description="Helical" evidence="1">
    <location>
        <begin position="149"/>
        <end position="169"/>
    </location>
</feature>
<evidence type="ECO:0000313" key="4">
    <source>
        <dbReference type="Proteomes" id="UP000294257"/>
    </source>
</evidence>
<protein>
    <submittedName>
        <fullName evidence="3">VanZ like protein</fullName>
    </submittedName>
</protein>
<reference evidence="3 4" key="1">
    <citation type="submission" date="2019-02" db="EMBL/GenBank/DDBJ databases">
        <title>Genomic Encyclopedia of Type Strains, Phase IV (KMG-IV): sequencing the most valuable type-strain genomes for metagenomic binning, comparative biology and taxonomic classification.</title>
        <authorList>
            <person name="Goeker M."/>
        </authorList>
    </citation>
    <scope>NUCLEOTIDE SEQUENCE [LARGE SCALE GENOMIC DNA]</scope>
    <source>
        <strain evidence="3 4">DSM 101727</strain>
    </source>
</reference>
<feature type="transmembrane region" description="Helical" evidence="1">
    <location>
        <begin position="24"/>
        <end position="44"/>
    </location>
</feature>
<organism evidence="3 4">
    <name type="scientific">Herbihabitans rhizosphaerae</name>
    <dbReference type="NCBI Taxonomy" id="1872711"/>
    <lineage>
        <taxon>Bacteria</taxon>
        <taxon>Bacillati</taxon>
        <taxon>Actinomycetota</taxon>
        <taxon>Actinomycetes</taxon>
        <taxon>Pseudonocardiales</taxon>
        <taxon>Pseudonocardiaceae</taxon>
        <taxon>Herbihabitans</taxon>
    </lineage>
</organism>
<accession>A0A4Q7KNM1</accession>
<feature type="transmembrane region" description="Helical" evidence="1">
    <location>
        <begin position="120"/>
        <end position="137"/>
    </location>
</feature>
<evidence type="ECO:0000313" key="3">
    <source>
        <dbReference type="EMBL" id="RZS37907.1"/>
    </source>
</evidence>